<dbReference type="SMART" id="SM00422">
    <property type="entry name" value="HTH_MERR"/>
    <property type="match status" value="1"/>
</dbReference>
<dbReference type="PANTHER" id="PTHR30204:SF93">
    <property type="entry name" value="HTH MERR-TYPE DOMAIN-CONTAINING PROTEIN"/>
    <property type="match status" value="1"/>
</dbReference>
<dbReference type="PROSITE" id="PS50937">
    <property type="entry name" value="HTH_MERR_2"/>
    <property type="match status" value="1"/>
</dbReference>
<name>A0A7H8N5L5_9ACTN</name>
<dbReference type="InterPro" id="IPR047057">
    <property type="entry name" value="MerR_fam"/>
</dbReference>
<keyword evidence="5" id="KW-1185">Reference proteome</keyword>
<dbReference type="AlphaFoldDB" id="A0A7H8N5L5"/>
<dbReference type="GO" id="GO:0003700">
    <property type="term" value="F:DNA-binding transcription factor activity"/>
    <property type="evidence" value="ECO:0007669"/>
    <property type="project" value="InterPro"/>
</dbReference>
<feature type="region of interest" description="Disordered" evidence="2">
    <location>
        <begin position="191"/>
        <end position="239"/>
    </location>
</feature>
<sequence length="287" mass="30606">MDQASGHGREYRVAELGRAAGVKVRNLRYYQGRGLLPPPRYEGRVALYSEAHLARLRLISDLLARGYPVNGIAELFAAWDRGSCLAEFLGYEHPARGCRPVAERRTPVVTCREELRERFGDQVTEENLRRAAELGYLRVEGETITHGSPELVDLAVELTHAGVPLDALLTAGAMVRDHTARLARHLVTAVGAPASADPRDAPAPRTPGPDADPPDTDPSAAEPPGAEPSGAAGPPPAARRLARAVAALRPLAGEALGAEFARAVDRAVAAEYGPARRPVRGDADPAR</sequence>
<dbReference type="Gene3D" id="1.10.1660.10">
    <property type="match status" value="1"/>
</dbReference>
<dbReference type="Pfam" id="PF13411">
    <property type="entry name" value="MerR_1"/>
    <property type="match status" value="1"/>
</dbReference>
<gene>
    <name evidence="4" type="ORF">HUT08_08850</name>
</gene>
<proteinExistence type="predicted"/>
<protein>
    <submittedName>
        <fullName evidence="4">MerR family transcriptional regulator</fullName>
    </submittedName>
</protein>
<organism evidence="4 5">
    <name type="scientific">Streptomyces buecherae</name>
    <dbReference type="NCBI Taxonomy" id="2763006"/>
    <lineage>
        <taxon>Bacteria</taxon>
        <taxon>Bacillati</taxon>
        <taxon>Actinomycetota</taxon>
        <taxon>Actinomycetes</taxon>
        <taxon>Kitasatosporales</taxon>
        <taxon>Streptomycetaceae</taxon>
        <taxon>Streptomyces</taxon>
    </lineage>
</organism>
<accession>A0A7H8N5L5</accession>
<evidence type="ECO:0000313" key="5">
    <source>
        <dbReference type="Proteomes" id="UP000509303"/>
    </source>
</evidence>
<evidence type="ECO:0000256" key="2">
    <source>
        <dbReference type="SAM" id="MobiDB-lite"/>
    </source>
</evidence>
<keyword evidence="1" id="KW-0238">DNA-binding</keyword>
<evidence type="ECO:0000256" key="1">
    <source>
        <dbReference type="ARBA" id="ARBA00023125"/>
    </source>
</evidence>
<dbReference type="EMBL" id="CP054929">
    <property type="protein sequence ID" value="QKW49643.1"/>
    <property type="molecule type" value="Genomic_DNA"/>
</dbReference>
<feature type="compositionally biased region" description="Low complexity" evidence="2">
    <location>
        <begin position="217"/>
        <end position="232"/>
    </location>
</feature>
<dbReference type="PANTHER" id="PTHR30204">
    <property type="entry name" value="REDOX-CYCLING DRUG-SENSING TRANSCRIPTIONAL ACTIVATOR SOXR"/>
    <property type="match status" value="1"/>
</dbReference>
<feature type="domain" description="HTH merR-type" evidence="3">
    <location>
        <begin position="10"/>
        <end position="78"/>
    </location>
</feature>
<dbReference type="GO" id="GO:0003677">
    <property type="term" value="F:DNA binding"/>
    <property type="evidence" value="ECO:0007669"/>
    <property type="project" value="UniProtKB-KW"/>
</dbReference>
<dbReference type="SUPFAM" id="SSF46955">
    <property type="entry name" value="Putative DNA-binding domain"/>
    <property type="match status" value="1"/>
</dbReference>
<evidence type="ECO:0000313" key="4">
    <source>
        <dbReference type="EMBL" id="QKW49643.1"/>
    </source>
</evidence>
<reference evidence="4 5" key="1">
    <citation type="submission" date="2020-06" db="EMBL/GenBank/DDBJ databases">
        <title>Genome mining for natural products.</title>
        <authorList>
            <person name="Zhang B."/>
            <person name="Shi J."/>
            <person name="Ge H."/>
        </authorList>
    </citation>
    <scope>NUCLEOTIDE SEQUENCE [LARGE SCALE GENOMIC DNA]</scope>
    <source>
        <strain evidence="4 5">NA00687</strain>
    </source>
</reference>
<dbReference type="RefSeq" id="WP_176161377.1">
    <property type="nucleotide sequence ID" value="NZ_CP054929.1"/>
</dbReference>
<dbReference type="Proteomes" id="UP000509303">
    <property type="component" value="Chromosome"/>
</dbReference>
<dbReference type="InterPro" id="IPR009061">
    <property type="entry name" value="DNA-bd_dom_put_sf"/>
</dbReference>
<dbReference type="PRINTS" id="PR00040">
    <property type="entry name" value="HTHMERR"/>
</dbReference>
<evidence type="ECO:0000259" key="3">
    <source>
        <dbReference type="PROSITE" id="PS50937"/>
    </source>
</evidence>
<dbReference type="InterPro" id="IPR000551">
    <property type="entry name" value="MerR-type_HTH_dom"/>
</dbReference>